<gene>
    <name evidence="1" type="ORF">NMS_0106</name>
</gene>
<organism evidence="1 2">
    <name type="scientific">Nonlabens marinus S1-08</name>
    <dbReference type="NCBI Taxonomy" id="1454201"/>
    <lineage>
        <taxon>Bacteria</taxon>
        <taxon>Pseudomonadati</taxon>
        <taxon>Bacteroidota</taxon>
        <taxon>Flavobacteriia</taxon>
        <taxon>Flavobacteriales</taxon>
        <taxon>Flavobacteriaceae</taxon>
        <taxon>Nonlabens</taxon>
    </lineage>
</organism>
<proteinExistence type="predicted"/>
<reference evidence="1 2" key="1">
    <citation type="journal article" date="2014" name="Proc. Natl. Acad. Sci. U.S.A.">
        <title>Functional characterization of flavobacteria rhodopsins reveals a unique class of light-driven chloride pump in bacteria.</title>
        <authorList>
            <person name="Yoshizawa S."/>
            <person name="Kumagai Y."/>
            <person name="Kim H."/>
            <person name="Ogura Y."/>
            <person name="Hayashi T."/>
            <person name="Iwasaki W."/>
            <person name="DeLong E.F."/>
            <person name="Kogure K."/>
        </authorList>
    </citation>
    <scope>NUCLEOTIDE SEQUENCE [LARGE SCALE GENOMIC DNA]</scope>
    <source>
        <strain evidence="1 2">S1-08</strain>
    </source>
</reference>
<name>W8VNW1_9FLAO</name>
<dbReference type="EMBL" id="AP014548">
    <property type="protein sequence ID" value="BAO54115.1"/>
    <property type="molecule type" value="Genomic_DNA"/>
</dbReference>
<protein>
    <submittedName>
        <fullName evidence="1">Uncharacterized protein</fullName>
    </submittedName>
</protein>
<evidence type="ECO:0000313" key="1">
    <source>
        <dbReference type="EMBL" id="BAO54115.1"/>
    </source>
</evidence>
<dbReference type="HOGENOM" id="CLU_3120452_0_0_10"/>
<dbReference type="AlphaFoldDB" id="W8VNW1"/>
<accession>W8VNW1</accession>
<dbReference type="Proteomes" id="UP000031760">
    <property type="component" value="Chromosome"/>
</dbReference>
<keyword evidence="2" id="KW-1185">Reference proteome</keyword>
<dbReference type="KEGG" id="nmf:NMS_0106"/>
<evidence type="ECO:0000313" key="2">
    <source>
        <dbReference type="Proteomes" id="UP000031760"/>
    </source>
</evidence>
<sequence>MQWVEVEFAFAKTEFPISQFLILDTNKPTTHCLVFLYLFIPKWRCPQWNT</sequence>